<evidence type="ECO:0000313" key="3">
    <source>
        <dbReference type="Proteomes" id="UP001159179"/>
    </source>
</evidence>
<name>A0AAW6SYN7_9BACI</name>
<evidence type="ECO:0000313" key="2">
    <source>
        <dbReference type="EMBL" id="MDH5163333.1"/>
    </source>
</evidence>
<feature type="domain" description="WhiA LAGLIDADG-like" evidence="1">
    <location>
        <begin position="170"/>
        <end position="227"/>
    </location>
</feature>
<dbReference type="AlphaFoldDB" id="A0AAW6SYN7"/>
<sequence>MQIAEQLFLEGVSLREIERQTGINRKKLSLILKEKGYRIDARTGNSGYDKTPLYRKGEELYQQGMSIKSISKQLKICEKSLSLWLKERDYIIVSSQQPNLEKQIQFKKKLQEGELLFLHGVPRTKICKLLSLDATKFIQYLTRKGYSSNQNGKKYTYNENIFKIIDSEEKAYWLGFLYADGSVTSGDRYVLEVTLQKGDKRHLEKLKTFLNTDVPIKNKTIHLNNKTYLANVIHIYNKKIVSDLIDLGCTPKKSLTINFPDETIVPKELQHHFIRGYIDGDGSITNKYRSCMIEILGTKEFLSELIKRWNLPIKTFRTHGKAYGYLINKKEYTIPFLTKVYANATIYLDRKYQKVIKFFELNKQTYKPNNNEIDGTPNEGKLSRSV</sequence>
<dbReference type="InterPro" id="IPR039518">
    <property type="entry name" value="WhiA_LAGLIDADG_dom"/>
</dbReference>
<dbReference type="Proteomes" id="UP001159179">
    <property type="component" value="Unassembled WGS sequence"/>
</dbReference>
<reference evidence="2" key="1">
    <citation type="submission" date="2023-03" db="EMBL/GenBank/DDBJ databases">
        <title>Bacterial isolates from washroom surfaces on a university campus.</title>
        <authorList>
            <person name="Holman D.B."/>
            <person name="Gzyl K.E."/>
            <person name="Taheri A.E."/>
        </authorList>
    </citation>
    <scope>NUCLEOTIDE SEQUENCE</scope>
    <source>
        <strain evidence="2">RD03</strain>
    </source>
</reference>
<dbReference type="Gene3D" id="3.10.28.10">
    <property type="entry name" value="Homing endonucleases"/>
    <property type="match status" value="1"/>
</dbReference>
<dbReference type="RefSeq" id="WP_180212618.1">
    <property type="nucleotide sequence ID" value="NZ_JAMATW010000010.1"/>
</dbReference>
<dbReference type="SUPFAM" id="SSF55608">
    <property type="entry name" value="Homing endonucleases"/>
    <property type="match status" value="2"/>
</dbReference>
<dbReference type="Pfam" id="PF14527">
    <property type="entry name" value="LAGLIDADG_WhiA"/>
    <property type="match status" value="2"/>
</dbReference>
<dbReference type="EMBL" id="JAROYP010000014">
    <property type="protein sequence ID" value="MDH5163333.1"/>
    <property type="molecule type" value="Genomic_DNA"/>
</dbReference>
<feature type="domain" description="WhiA LAGLIDADG-like" evidence="1">
    <location>
        <begin position="271"/>
        <end position="345"/>
    </location>
</feature>
<proteinExistence type="predicted"/>
<accession>A0AAW6SYN7</accession>
<gene>
    <name evidence="2" type="ORF">P5X88_20570</name>
</gene>
<protein>
    <recommendedName>
        <fullName evidence="1">WhiA LAGLIDADG-like domain-containing protein</fullName>
    </recommendedName>
</protein>
<dbReference type="InterPro" id="IPR027434">
    <property type="entry name" value="Homing_endonucl"/>
</dbReference>
<organism evidence="2 3">
    <name type="scientific">Heyndrickxia oleronia</name>
    <dbReference type="NCBI Taxonomy" id="38875"/>
    <lineage>
        <taxon>Bacteria</taxon>
        <taxon>Bacillati</taxon>
        <taxon>Bacillota</taxon>
        <taxon>Bacilli</taxon>
        <taxon>Bacillales</taxon>
        <taxon>Bacillaceae</taxon>
        <taxon>Heyndrickxia</taxon>
    </lineage>
</organism>
<evidence type="ECO:0000259" key="1">
    <source>
        <dbReference type="Pfam" id="PF14527"/>
    </source>
</evidence>
<comment type="caution">
    <text evidence="2">The sequence shown here is derived from an EMBL/GenBank/DDBJ whole genome shotgun (WGS) entry which is preliminary data.</text>
</comment>
<dbReference type="Gene3D" id="1.10.10.60">
    <property type="entry name" value="Homeodomain-like"/>
    <property type="match status" value="1"/>
</dbReference>